<dbReference type="InterPro" id="IPR047951">
    <property type="entry name" value="Transpos_ISL3"/>
</dbReference>
<reference evidence="4 5" key="1">
    <citation type="submission" date="2017-11" db="EMBL/GenBank/DDBJ databases">
        <title>Complete genome of a free-living desiccation-tolerant cyanobacterium and its photosynthetic adaptation to extreme terrestrial habitat.</title>
        <authorList>
            <person name="Shang J."/>
        </authorList>
    </citation>
    <scope>NUCLEOTIDE SEQUENCE [LARGE SCALE GENOMIC DNA]</scope>
    <source>
        <strain evidence="4 5">CCNUN1</strain>
    </source>
</reference>
<accession>A0A2K8SY36</accession>
<dbReference type="InterPro" id="IPR029261">
    <property type="entry name" value="Transposase_Znf"/>
</dbReference>
<evidence type="ECO:0000313" key="5">
    <source>
        <dbReference type="Proteomes" id="UP000232003"/>
    </source>
</evidence>
<dbReference type="Proteomes" id="UP000232003">
    <property type="component" value="Chromosome"/>
</dbReference>
<dbReference type="EMBL" id="CP024785">
    <property type="protein sequence ID" value="AUB40342.1"/>
    <property type="molecule type" value="Genomic_DNA"/>
</dbReference>
<feature type="domain" description="Transposase IS204/IS1001/IS1096/IS1165 zinc-finger" evidence="3">
    <location>
        <begin position="61"/>
        <end position="104"/>
    </location>
</feature>
<protein>
    <submittedName>
        <fullName evidence="4">Transposase</fullName>
    </submittedName>
</protein>
<feature type="domain" description="Transposase IS204/IS1001/IS1096/IS1165 DDE" evidence="2">
    <location>
        <begin position="174"/>
        <end position="430"/>
    </location>
</feature>
<name>A0A2K8SY36_9NOSO</name>
<proteinExistence type="predicted"/>
<organism evidence="4 5">
    <name type="scientific">Nostoc flagelliforme CCNUN1</name>
    <dbReference type="NCBI Taxonomy" id="2038116"/>
    <lineage>
        <taxon>Bacteria</taxon>
        <taxon>Bacillati</taxon>
        <taxon>Cyanobacteriota</taxon>
        <taxon>Cyanophyceae</taxon>
        <taxon>Nostocales</taxon>
        <taxon>Nostocaceae</taxon>
        <taxon>Nostoc</taxon>
    </lineage>
</organism>
<dbReference type="AlphaFoldDB" id="A0A2K8SY36"/>
<dbReference type="KEGG" id="nfl:COO91_06351"/>
<dbReference type="NCBIfam" id="NF033550">
    <property type="entry name" value="transpos_ISL3"/>
    <property type="match status" value="1"/>
</dbReference>
<dbReference type="PANTHER" id="PTHR33498:SF1">
    <property type="entry name" value="TRANSPOSASE FOR INSERTION SEQUENCE ELEMENT IS1557"/>
    <property type="match status" value="1"/>
</dbReference>
<evidence type="ECO:0000313" key="4">
    <source>
        <dbReference type="EMBL" id="AUB40342.1"/>
    </source>
</evidence>
<keyword evidence="5" id="KW-1185">Reference proteome</keyword>
<evidence type="ECO:0000259" key="2">
    <source>
        <dbReference type="Pfam" id="PF01610"/>
    </source>
</evidence>
<sequence length="439" mass="51163">MLIDINITIIFFGVFRVVVNKKDIKILTELLGLENVKVISHRLHDGIGIILQTESKISNSICPKCGTKSHKLHQNHRYIVKDLPFGDKPVFLEINRRQFKCDKCKKPFSEDLDFVRRKRTYTKRLAHKIIQEVLENDIHSIASKGILTTEEIERILKDASEQLSDSKPLNLKRLGIDEIALVKGKGHYCAVLVDLDTSNLIAILGDVYDGLRLRTQKVIGETLTQWGIEVLEQIEEVSIDLWQGYKNLIIELMPNAQVIADRFHVMTQINKELDTQRKREKRNVEELIKKTKLAEKKAEYEQILLGLKSSKYPLLKNEDNLSEEQLNKLIQVKNISPILKVMHEIKEKFRKIFDNTNDWYTGVFKLGMWLSKAKKYFPKSNNTIIRWFDEVIAYFDNGTNSGVVEGINNKLKLIKRSCYGFRNFENFRVRCLLNWHSFY</sequence>
<dbReference type="InterPro" id="IPR002560">
    <property type="entry name" value="Transposase_DDE"/>
</dbReference>
<dbReference type="Pfam" id="PF01610">
    <property type="entry name" value="DDE_Tnp_ISL3"/>
    <property type="match status" value="1"/>
</dbReference>
<gene>
    <name evidence="4" type="ORF">COO91_06351</name>
</gene>
<evidence type="ECO:0000259" key="3">
    <source>
        <dbReference type="Pfam" id="PF14690"/>
    </source>
</evidence>
<dbReference type="PANTHER" id="PTHR33498">
    <property type="entry name" value="TRANSPOSASE FOR INSERTION SEQUENCE ELEMENT IS1557"/>
    <property type="match status" value="1"/>
</dbReference>
<dbReference type="Pfam" id="PF14690">
    <property type="entry name" value="Zn_ribbon_ISL3"/>
    <property type="match status" value="1"/>
</dbReference>
<keyword evidence="1" id="KW-0175">Coiled coil</keyword>
<evidence type="ECO:0000256" key="1">
    <source>
        <dbReference type="SAM" id="Coils"/>
    </source>
</evidence>
<feature type="coiled-coil region" evidence="1">
    <location>
        <begin position="270"/>
        <end position="297"/>
    </location>
</feature>